<dbReference type="Proteomes" id="UP000187209">
    <property type="component" value="Unassembled WGS sequence"/>
</dbReference>
<comment type="caution">
    <text evidence="2">The sequence shown here is derived from an EMBL/GenBank/DDBJ whole genome shotgun (WGS) entry which is preliminary data.</text>
</comment>
<feature type="compositionally biased region" description="Basic and acidic residues" evidence="1">
    <location>
        <begin position="716"/>
        <end position="736"/>
    </location>
</feature>
<gene>
    <name evidence="2" type="ORF">SteCoe_37755</name>
</gene>
<feature type="compositionally biased region" description="Basic residues" evidence="1">
    <location>
        <begin position="740"/>
        <end position="757"/>
    </location>
</feature>
<evidence type="ECO:0000256" key="1">
    <source>
        <dbReference type="SAM" id="MobiDB-lite"/>
    </source>
</evidence>
<feature type="compositionally biased region" description="Basic and acidic residues" evidence="1">
    <location>
        <begin position="140"/>
        <end position="155"/>
    </location>
</feature>
<accession>A0A1R2AMS9</accession>
<dbReference type="EMBL" id="MPUH01001985">
    <property type="protein sequence ID" value="OMJ65705.1"/>
    <property type="molecule type" value="Genomic_DNA"/>
</dbReference>
<sequence>MSKIPLKSSSVQKDFIKFNKEKASQAKSKNLNKSIDQIINQPSSLSAGKSTLNSFNTAKINPQMKKQEPSIKPIPTASVEPFQIINDSEIIEKRERLSQTTENIREKCEKVITPIKKSLSIEEHANNSNLSLEKAQEILIRKSQSSKEPKNLEEEKTQDDEDDDYKNTVEESQEINDIYNTLDEKAVEKYKKSMNENIAIQLHSIEEDTGSSKYYSPETSPKFSNEEGEVCMEIEDDKKNSQLKEEKPFDIIYQYENIHGFGNTKKVLIKNEMVYVKNSLTNDEKKDDEMRENYGLENVGDDVNRKVMRNNIEVGNDNRRSIGKGFEEMKEEVKDIKMRGYDEEGIEKEKHDVNTNEKVACDGIPEISEQHTPEYGDLNSRKASIINTLINIQRKNEISNEHSPIKQSLSPEFQIIEKKIDSQTKTHMDHIEKTSDLILNNKILNESAKKQVFQDTEDNEMLDKIKEFDDEILKPNKSPIKSSSKYSLTNENKRSSEISNHLSKNGKSPNKSTQDSNESLNLTETKTKNPLEIQKNKSKKPSAISIPEENENTPDLENSHESSKTTSNIKSIKDSEDFTEDNISESESEEQNEEKVNKNKENKQRKTSKPKFEKKYIKGQIINSSNENSIENSYTESEESNENYLIGYENMPKVESKKYMTRKMSKLAKKNQGKREKSENKRKEKQVANKKNDKEKGKLAPPKIVYEDLEDSETNNLRRSERLAKIKKMKEIREAEMQAVKRRPRSKKAGYRKRLKE</sequence>
<protein>
    <submittedName>
        <fullName evidence="2">Uncharacterized protein</fullName>
    </submittedName>
</protein>
<feature type="compositionally biased region" description="Low complexity" evidence="1">
    <location>
        <begin position="621"/>
        <end position="635"/>
    </location>
</feature>
<feature type="compositionally biased region" description="Basic residues" evidence="1">
    <location>
        <begin position="659"/>
        <end position="672"/>
    </location>
</feature>
<feature type="compositionally biased region" description="Basic and acidic residues" evidence="1">
    <location>
        <begin position="673"/>
        <end position="698"/>
    </location>
</feature>
<organism evidence="2 3">
    <name type="scientific">Stentor coeruleus</name>
    <dbReference type="NCBI Taxonomy" id="5963"/>
    <lineage>
        <taxon>Eukaryota</taxon>
        <taxon>Sar</taxon>
        <taxon>Alveolata</taxon>
        <taxon>Ciliophora</taxon>
        <taxon>Postciliodesmatophora</taxon>
        <taxon>Heterotrichea</taxon>
        <taxon>Heterotrichida</taxon>
        <taxon>Stentoridae</taxon>
        <taxon>Stentor</taxon>
    </lineage>
</organism>
<feature type="region of interest" description="Disordered" evidence="1">
    <location>
        <begin position="140"/>
        <end position="172"/>
    </location>
</feature>
<evidence type="ECO:0000313" key="2">
    <source>
        <dbReference type="EMBL" id="OMJ65705.1"/>
    </source>
</evidence>
<feature type="compositionally biased region" description="Acidic residues" evidence="1">
    <location>
        <begin position="577"/>
        <end position="592"/>
    </location>
</feature>
<dbReference type="AlphaFoldDB" id="A0A1R2AMS9"/>
<keyword evidence="3" id="KW-1185">Reference proteome</keyword>
<name>A0A1R2AMS9_9CILI</name>
<evidence type="ECO:0000313" key="3">
    <source>
        <dbReference type="Proteomes" id="UP000187209"/>
    </source>
</evidence>
<proteinExistence type="predicted"/>
<reference evidence="2 3" key="1">
    <citation type="submission" date="2016-11" db="EMBL/GenBank/DDBJ databases">
        <title>The macronuclear genome of Stentor coeruleus: a giant cell with tiny introns.</title>
        <authorList>
            <person name="Slabodnick M."/>
            <person name="Ruby J.G."/>
            <person name="Reiff S.B."/>
            <person name="Swart E.C."/>
            <person name="Gosai S."/>
            <person name="Prabakaran S."/>
            <person name="Witkowska E."/>
            <person name="Larue G.E."/>
            <person name="Fisher S."/>
            <person name="Freeman R.M."/>
            <person name="Gunawardena J."/>
            <person name="Chu W."/>
            <person name="Stover N.A."/>
            <person name="Gregory B.D."/>
            <person name="Nowacki M."/>
            <person name="Derisi J."/>
            <person name="Roy S.W."/>
            <person name="Marshall W.F."/>
            <person name="Sood P."/>
        </authorList>
    </citation>
    <scope>NUCLEOTIDE SEQUENCE [LARGE SCALE GENOMIC DNA]</scope>
    <source>
        <strain evidence="2">WM001</strain>
    </source>
</reference>
<feature type="compositionally biased region" description="Low complexity" evidence="1">
    <location>
        <begin position="475"/>
        <end position="488"/>
    </location>
</feature>
<feature type="compositionally biased region" description="Basic and acidic residues" evidence="1">
    <location>
        <begin position="593"/>
        <end position="616"/>
    </location>
</feature>
<feature type="region of interest" description="Disordered" evidence="1">
    <location>
        <begin position="474"/>
        <end position="757"/>
    </location>
</feature>
<feature type="compositionally biased region" description="Polar residues" evidence="1">
    <location>
        <begin position="497"/>
        <end position="524"/>
    </location>
</feature>